<accession>A0A0X8FM86</accession>
<protein>
    <submittedName>
        <fullName evidence="1">Uncharacterized protein</fullName>
    </submittedName>
</protein>
<dbReference type="KEGG" id="auh:AWM75_08020"/>
<organism evidence="1 2">
    <name type="scientific">Aerococcus urinaehominis</name>
    <dbReference type="NCBI Taxonomy" id="128944"/>
    <lineage>
        <taxon>Bacteria</taxon>
        <taxon>Bacillati</taxon>
        <taxon>Bacillota</taxon>
        <taxon>Bacilli</taxon>
        <taxon>Lactobacillales</taxon>
        <taxon>Aerococcaceae</taxon>
        <taxon>Aerococcus</taxon>
    </lineage>
</organism>
<dbReference type="RefSeq" id="WP_067980623.1">
    <property type="nucleotide sequence ID" value="NZ_CP014163.1"/>
</dbReference>
<name>A0A0X8FM86_9LACT</name>
<reference evidence="1 2" key="1">
    <citation type="journal article" date="2016" name="Genome Announc.">
        <title>Complete Genome Sequences of Aerococcus christensenii CCUG 28831T, Aerococcus sanguinicola CCUG 43001T, Aerococcus urinae CCUG 36881T, Aerococcus urinaeequi CCUG 28094T, Aerococcus urinaehominis CCUG 42038 BT, and Aerococcus viridans CCUG 4311T.</title>
        <authorList>
            <person name="Carkaci D."/>
            <person name="Dargis R."/>
            <person name="Nielsen X.C."/>
            <person name="Skovgaard O."/>
            <person name="Fuursted K."/>
            <person name="Christensen J.J."/>
        </authorList>
    </citation>
    <scope>NUCLEOTIDE SEQUENCE [LARGE SCALE GENOMIC DNA]</scope>
    <source>
        <strain evidence="1 2">CCUG42038B</strain>
    </source>
</reference>
<dbReference type="AlphaFoldDB" id="A0A0X8FM86"/>
<dbReference type="Proteomes" id="UP000062260">
    <property type="component" value="Chromosome"/>
</dbReference>
<dbReference type="EMBL" id="CP014163">
    <property type="protein sequence ID" value="AMB99917.1"/>
    <property type="molecule type" value="Genomic_DNA"/>
</dbReference>
<reference evidence="2" key="2">
    <citation type="submission" date="2016-01" db="EMBL/GenBank/DDBJ databases">
        <title>Six Aerococcus type strain genome sequencing and assembly using PacBio and Illumina Hiseq.</title>
        <authorList>
            <person name="Carkaci D."/>
            <person name="Dargis R."/>
            <person name="Nielsen X.C."/>
            <person name="Skovgaard O."/>
            <person name="Fuursted K."/>
            <person name="Christensen J.J."/>
        </authorList>
    </citation>
    <scope>NUCLEOTIDE SEQUENCE [LARGE SCALE GENOMIC DNA]</scope>
    <source>
        <strain evidence="2">CCUG42038B</strain>
    </source>
</reference>
<gene>
    <name evidence="1" type="ORF">AWM75_08020</name>
</gene>
<sequence>MKPTTLKSCLVTSLMASNLMRQSFWGNDQVFHVSVQAGDFYLMQHTNFPNFPKAMVANFVWFEKY</sequence>
<keyword evidence="2" id="KW-1185">Reference proteome</keyword>
<evidence type="ECO:0000313" key="1">
    <source>
        <dbReference type="EMBL" id="AMB99917.1"/>
    </source>
</evidence>
<evidence type="ECO:0000313" key="2">
    <source>
        <dbReference type="Proteomes" id="UP000062260"/>
    </source>
</evidence>
<proteinExistence type="predicted"/>